<evidence type="ECO:0000313" key="1">
    <source>
        <dbReference type="EMBL" id="NEG56147.1"/>
    </source>
</evidence>
<proteinExistence type="predicted"/>
<dbReference type="Proteomes" id="UP000483293">
    <property type="component" value="Unassembled WGS sequence"/>
</dbReference>
<organism evidence="1 2">
    <name type="scientific">Bifidobacterium platyrrhinorum</name>
    <dbReference type="NCBI Taxonomy" id="2661628"/>
    <lineage>
        <taxon>Bacteria</taxon>
        <taxon>Bacillati</taxon>
        <taxon>Actinomycetota</taxon>
        <taxon>Actinomycetes</taxon>
        <taxon>Bifidobacteriales</taxon>
        <taxon>Bifidobacteriaceae</taxon>
        <taxon>Bifidobacterium</taxon>
    </lineage>
</organism>
<comment type="caution">
    <text evidence="1">The sequence shown here is derived from an EMBL/GenBank/DDBJ whole genome shotgun (WGS) entry which is preliminary data.</text>
</comment>
<reference evidence="1 2" key="1">
    <citation type="submission" date="2019-10" db="EMBL/GenBank/DDBJ databases">
        <title>Bifidobacterium from non-human primates.</title>
        <authorList>
            <person name="Modesto M."/>
        </authorList>
    </citation>
    <scope>NUCLEOTIDE SEQUENCE [LARGE SCALE GENOMIC DNA]</scope>
    <source>
        <strain evidence="1 2">SMA15</strain>
    </source>
</reference>
<evidence type="ECO:0000313" key="2">
    <source>
        <dbReference type="Proteomes" id="UP000483293"/>
    </source>
</evidence>
<dbReference type="EMBL" id="WHZV01000012">
    <property type="protein sequence ID" value="NEG56147.1"/>
    <property type="molecule type" value="Genomic_DNA"/>
</dbReference>
<dbReference type="RefSeq" id="WP_163197907.1">
    <property type="nucleotide sequence ID" value="NZ_WHZV01000012.1"/>
</dbReference>
<keyword evidence="2" id="KW-1185">Reference proteome</keyword>
<protein>
    <submittedName>
        <fullName evidence="1">Uncharacterized protein</fullName>
    </submittedName>
</protein>
<sequence>MTTPTQLTDDLTTLKTLWTPLDQLANKHIHIGERDGGHATMASAPLPINLAAFQLLQDIDDYTIRLVHLLQLHPTRDMDTPDLLKGILANRTRLATLDPETTTALAGEARDLAERARLLLYPPEGTRMVGWCPACVRELRCDEQEIAGGYVPCPVCGRTWRIKDLHTLAMQRLHARGVKGTPAQLSRLLRPWGIDIKADTIRKWGQRGVIRPVGRGGGSPVFLVWDVWAAQTRLDGYDRARRKARYRHESSRSV</sequence>
<accession>A0A6L9SU79</accession>
<gene>
    <name evidence="1" type="ORF">GFD21_10355</name>
</gene>
<name>A0A6L9SU79_9BIFI</name>
<dbReference type="AlphaFoldDB" id="A0A6L9SU79"/>